<accession>A0A0D2JLI0</accession>
<dbReference type="OrthoDB" id="4152836at2759"/>
<sequence length="261" mass="29331">MASSITHIEPSFMSRLSLSSLLVDLFYRIDHDAIFTAKSRDTEVMPVNLEEGGILSDTETDLSADSEAVGYPEELTMHIVLGAAMQYLQVREFGFVVSREVRGYSYEELILALKRLLRWPNCPSPAVTDTAYDYVHQAVKVVIAQLEIGNWPIEPLARDARDVDLFAIYDDADTAGRVQQRTRRSGSPAESNCSITPSESASQVPSRETRTRQWYSPANTTSWGEESHGVRYIRKRGSLSAIFNVRRRHRCSAPSPESVDR</sequence>
<evidence type="ECO:0000313" key="2">
    <source>
        <dbReference type="EMBL" id="KIX94167.1"/>
    </source>
</evidence>
<evidence type="ECO:0000256" key="1">
    <source>
        <dbReference type="SAM" id="MobiDB-lite"/>
    </source>
</evidence>
<dbReference type="Proteomes" id="UP000053411">
    <property type="component" value="Unassembled WGS sequence"/>
</dbReference>
<keyword evidence="3" id="KW-1185">Reference proteome</keyword>
<feature type="compositionally biased region" description="Polar residues" evidence="1">
    <location>
        <begin position="188"/>
        <end position="224"/>
    </location>
</feature>
<protein>
    <submittedName>
        <fullName evidence="2">Uncharacterized protein</fullName>
    </submittedName>
</protein>
<dbReference type="VEuPathDB" id="FungiDB:Z520_10193"/>
<gene>
    <name evidence="2" type="ORF">Z520_10193</name>
</gene>
<name>A0A0D2JLI0_9EURO</name>
<dbReference type="GeneID" id="27715939"/>
<evidence type="ECO:0000313" key="3">
    <source>
        <dbReference type="Proteomes" id="UP000053411"/>
    </source>
</evidence>
<dbReference type="RefSeq" id="XP_016628290.1">
    <property type="nucleotide sequence ID" value="XM_016780687.1"/>
</dbReference>
<reference evidence="2 3" key="1">
    <citation type="submission" date="2015-01" db="EMBL/GenBank/DDBJ databases">
        <title>The Genome Sequence of Fonsecaea multimorphosa CBS 102226.</title>
        <authorList>
            <consortium name="The Broad Institute Genomics Platform"/>
            <person name="Cuomo C."/>
            <person name="de Hoog S."/>
            <person name="Gorbushina A."/>
            <person name="Stielow B."/>
            <person name="Teixiera M."/>
            <person name="Abouelleil A."/>
            <person name="Chapman S.B."/>
            <person name="Priest M."/>
            <person name="Young S.K."/>
            <person name="Wortman J."/>
            <person name="Nusbaum C."/>
            <person name="Birren B."/>
        </authorList>
    </citation>
    <scope>NUCLEOTIDE SEQUENCE [LARGE SCALE GENOMIC DNA]</scope>
    <source>
        <strain evidence="2 3">CBS 102226</strain>
    </source>
</reference>
<organism evidence="2 3">
    <name type="scientific">Fonsecaea multimorphosa CBS 102226</name>
    <dbReference type="NCBI Taxonomy" id="1442371"/>
    <lineage>
        <taxon>Eukaryota</taxon>
        <taxon>Fungi</taxon>
        <taxon>Dikarya</taxon>
        <taxon>Ascomycota</taxon>
        <taxon>Pezizomycotina</taxon>
        <taxon>Eurotiomycetes</taxon>
        <taxon>Chaetothyriomycetidae</taxon>
        <taxon>Chaetothyriales</taxon>
        <taxon>Herpotrichiellaceae</taxon>
        <taxon>Fonsecaea</taxon>
    </lineage>
</organism>
<feature type="region of interest" description="Disordered" evidence="1">
    <location>
        <begin position="177"/>
        <end position="226"/>
    </location>
</feature>
<dbReference type="EMBL" id="KN848089">
    <property type="protein sequence ID" value="KIX94167.1"/>
    <property type="molecule type" value="Genomic_DNA"/>
</dbReference>
<dbReference type="AlphaFoldDB" id="A0A0D2JLI0"/>
<proteinExistence type="predicted"/>